<evidence type="ECO:0000256" key="3">
    <source>
        <dbReference type="ARBA" id="ARBA00022617"/>
    </source>
</evidence>
<evidence type="ECO:0000256" key="9">
    <source>
        <dbReference type="SAM" id="Phobius"/>
    </source>
</evidence>
<keyword evidence="9" id="KW-1133">Transmembrane helix</keyword>
<dbReference type="Pfam" id="PF00067">
    <property type="entry name" value="p450"/>
    <property type="match status" value="1"/>
</dbReference>
<evidence type="ECO:0000256" key="1">
    <source>
        <dbReference type="ARBA" id="ARBA00001971"/>
    </source>
</evidence>
<gene>
    <name evidence="10" type="primary">CYP71A1</name>
    <name evidence="10" type="ORF">KSP40_PGU001417</name>
</gene>
<sequence length="550" mass="62618">MAKPQEPLEMAANEPLQFLGALMAALLYNTPLTISLLLFFLLCTHYFLVRRKHGGMNALPPTPGISIPLIGHLHLLRSIPHISLRRLSRKHGPLIRLNLGQFTTIVASSPEIAAEILKTQDTHFCSRPSLTTTSRYSYGGRDITFCPYNHHWMRLRRLARTHIFSPSRVQSFRSIREQEVEAMVKAISNLQSASSVNMRHAVTCLFNNIMFREVFGKRPTAAGGDGEHSGMMRSRYHELIAEVTCLMGVFFLGDLFPSLAWVDVIRGWRGKLDRSFRALDAVLEQEIAEGLLKQRKRQLEATPSEEQEEEEDYCFLDVLLRHLTDDDQNEKSDSVGLQLNTVEAKALLMDMFLAGTDTSASVLEWTMTNLMRNPEVMRTAQEEVRQVAEHKENVKESDLHNLRYLKMVIMETLRLHPPAPLLIHRECMKDAIVEGYRIPAKARILVNAWAIMRDPNYWDDPEAFKPERFEGSPINYLGNYFHYIPFGAGRRICPGMGLGIISVELALANFLYSFNWDLPAGMRRENVSLEEGFGLISYRKDPLLLVPIAA</sequence>
<accession>A0ABR2MRJ5</accession>
<keyword evidence="5 8" id="KW-0560">Oxidoreductase</keyword>
<dbReference type="PROSITE" id="PS00086">
    <property type="entry name" value="CYTOCHROME_P450"/>
    <property type="match status" value="1"/>
</dbReference>
<dbReference type="InterPro" id="IPR036396">
    <property type="entry name" value="Cyt_P450_sf"/>
</dbReference>
<organism evidence="10 11">
    <name type="scientific">Platanthera guangdongensis</name>
    <dbReference type="NCBI Taxonomy" id="2320717"/>
    <lineage>
        <taxon>Eukaryota</taxon>
        <taxon>Viridiplantae</taxon>
        <taxon>Streptophyta</taxon>
        <taxon>Embryophyta</taxon>
        <taxon>Tracheophyta</taxon>
        <taxon>Spermatophyta</taxon>
        <taxon>Magnoliopsida</taxon>
        <taxon>Liliopsida</taxon>
        <taxon>Asparagales</taxon>
        <taxon>Orchidaceae</taxon>
        <taxon>Orchidoideae</taxon>
        <taxon>Orchideae</taxon>
        <taxon>Orchidinae</taxon>
        <taxon>Platanthera</taxon>
    </lineage>
</organism>
<evidence type="ECO:0000256" key="6">
    <source>
        <dbReference type="ARBA" id="ARBA00023004"/>
    </source>
</evidence>
<keyword evidence="7 8" id="KW-0503">Monooxygenase</keyword>
<keyword evidence="6 8" id="KW-0408">Iron</keyword>
<comment type="caution">
    <text evidence="10">The sequence shown here is derived from an EMBL/GenBank/DDBJ whole genome shotgun (WGS) entry which is preliminary data.</text>
</comment>
<dbReference type="PRINTS" id="PR00463">
    <property type="entry name" value="EP450I"/>
</dbReference>
<evidence type="ECO:0000256" key="7">
    <source>
        <dbReference type="ARBA" id="ARBA00023033"/>
    </source>
</evidence>
<evidence type="ECO:0000256" key="5">
    <source>
        <dbReference type="ARBA" id="ARBA00023002"/>
    </source>
</evidence>
<evidence type="ECO:0000256" key="4">
    <source>
        <dbReference type="ARBA" id="ARBA00022723"/>
    </source>
</evidence>
<keyword evidence="3 8" id="KW-0349">Heme</keyword>
<proteinExistence type="inferred from homology"/>
<feature type="transmembrane region" description="Helical" evidence="9">
    <location>
        <begin position="20"/>
        <end position="48"/>
    </location>
</feature>
<evidence type="ECO:0000256" key="8">
    <source>
        <dbReference type="RuleBase" id="RU000461"/>
    </source>
</evidence>
<dbReference type="PANTHER" id="PTHR47955:SF19">
    <property type="entry name" value="CYTOCHROME P450 71A9-LIKE ISOFORM X1"/>
    <property type="match status" value="1"/>
</dbReference>
<dbReference type="EMBL" id="JBBWWR010000005">
    <property type="protein sequence ID" value="KAK8966603.1"/>
    <property type="molecule type" value="Genomic_DNA"/>
</dbReference>
<evidence type="ECO:0000313" key="11">
    <source>
        <dbReference type="Proteomes" id="UP001412067"/>
    </source>
</evidence>
<reference evidence="10 11" key="1">
    <citation type="journal article" date="2022" name="Nat. Plants">
        <title>Genomes of leafy and leafless Platanthera orchids illuminate the evolution of mycoheterotrophy.</title>
        <authorList>
            <person name="Li M.H."/>
            <person name="Liu K.W."/>
            <person name="Li Z."/>
            <person name="Lu H.C."/>
            <person name="Ye Q.L."/>
            <person name="Zhang D."/>
            <person name="Wang J.Y."/>
            <person name="Li Y.F."/>
            <person name="Zhong Z.M."/>
            <person name="Liu X."/>
            <person name="Yu X."/>
            <person name="Liu D.K."/>
            <person name="Tu X.D."/>
            <person name="Liu B."/>
            <person name="Hao Y."/>
            <person name="Liao X.Y."/>
            <person name="Jiang Y.T."/>
            <person name="Sun W.H."/>
            <person name="Chen J."/>
            <person name="Chen Y.Q."/>
            <person name="Ai Y."/>
            <person name="Zhai J.W."/>
            <person name="Wu S.S."/>
            <person name="Zhou Z."/>
            <person name="Hsiao Y.Y."/>
            <person name="Wu W.L."/>
            <person name="Chen Y.Y."/>
            <person name="Lin Y.F."/>
            <person name="Hsu J.L."/>
            <person name="Li C.Y."/>
            <person name="Wang Z.W."/>
            <person name="Zhao X."/>
            <person name="Zhong W.Y."/>
            <person name="Ma X.K."/>
            <person name="Ma L."/>
            <person name="Huang J."/>
            <person name="Chen G.Z."/>
            <person name="Huang M.Z."/>
            <person name="Huang L."/>
            <person name="Peng D.H."/>
            <person name="Luo Y.B."/>
            <person name="Zou S.Q."/>
            <person name="Chen S.P."/>
            <person name="Lan S."/>
            <person name="Tsai W.C."/>
            <person name="Van de Peer Y."/>
            <person name="Liu Z.J."/>
        </authorList>
    </citation>
    <scope>NUCLEOTIDE SEQUENCE [LARGE SCALE GENOMIC DNA]</scope>
    <source>
        <strain evidence="10">Lor288</strain>
    </source>
</reference>
<evidence type="ECO:0000256" key="2">
    <source>
        <dbReference type="ARBA" id="ARBA00010617"/>
    </source>
</evidence>
<dbReference type="SUPFAM" id="SSF48264">
    <property type="entry name" value="Cytochrome P450"/>
    <property type="match status" value="1"/>
</dbReference>
<name>A0ABR2MRJ5_9ASPA</name>
<protein>
    <submittedName>
        <fullName evidence="10">Cytochrome P450 71A1</fullName>
    </submittedName>
</protein>
<keyword evidence="4 8" id="KW-0479">Metal-binding</keyword>
<keyword evidence="11" id="KW-1185">Reference proteome</keyword>
<dbReference type="Gene3D" id="1.10.630.10">
    <property type="entry name" value="Cytochrome P450"/>
    <property type="match status" value="1"/>
</dbReference>
<dbReference type="InterPro" id="IPR001128">
    <property type="entry name" value="Cyt_P450"/>
</dbReference>
<dbReference type="Proteomes" id="UP001412067">
    <property type="component" value="Unassembled WGS sequence"/>
</dbReference>
<keyword evidence="9" id="KW-0472">Membrane</keyword>
<dbReference type="InterPro" id="IPR002401">
    <property type="entry name" value="Cyt_P450_E_grp-I"/>
</dbReference>
<keyword evidence="9" id="KW-0812">Transmembrane</keyword>
<dbReference type="InterPro" id="IPR017972">
    <property type="entry name" value="Cyt_P450_CS"/>
</dbReference>
<feature type="transmembrane region" description="Helical" evidence="9">
    <location>
        <begin position="239"/>
        <end position="262"/>
    </location>
</feature>
<dbReference type="CDD" id="cd11072">
    <property type="entry name" value="CYP71-like"/>
    <property type="match status" value="1"/>
</dbReference>
<evidence type="ECO:0000313" key="10">
    <source>
        <dbReference type="EMBL" id="KAK8966603.1"/>
    </source>
</evidence>
<comment type="similarity">
    <text evidence="2 8">Belongs to the cytochrome P450 family.</text>
</comment>
<dbReference type="PRINTS" id="PR00385">
    <property type="entry name" value="P450"/>
</dbReference>
<dbReference type="PANTHER" id="PTHR47955">
    <property type="entry name" value="CYTOCHROME P450 FAMILY 71 PROTEIN"/>
    <property type="match status" value="1"/>
</dbReference>
<comment type="cofactor">
    <cofactor evidence="1">
        <name>heme</name>
        <dbReference type="ChEBI" id="CHEBI:30413"/>
    </cofactor>
</comment>